<dbReference type="InterPro" id="IPR002921">
    <property type="entry name" value="Fungal_lipase-type"/>
</dbReference>
<evidence type="ECO:0000256" key="1">
    <source>
        <dbReference type="SAM" id="MobiDB-lite"/>
    </source>
</evidence>
<accession>A0A383V699</accession>
<dbReference type="GO" id="GO:0008970">
    <property type="term" value="F:phospholipase A1 activity"/>
    <property type="evidence" value="ECO:0007669"/>
    <property type="project" value="InterPro"/>
</dbReference>
<dbReference type="Gene3D" id="3.40.50.1820">
    <property type="entry name" value="alpha/beta hydrolase"/>
    <property type="match status" value="1"/>
</dbReference>
<dbReference type="InterPro" id="IPR043367">
    <property type="entry name" value="PLIP1/2/3"/>
</dbReference>
<evidence type="ECO:0000313" key="3">
    <source>
        <dbReference type="EMBL" id="SZX60450.1"/>
    </source>
</evidence>
<dbReference type="InterPro" id="IPR029058">
    <property type="entry name" value="AB_hydrolase_fold"/>
</dbReference>
<evidence type="ECO:0000259" key="2">
    <source>
        <dbReference type="Pfam" id="PF01764"/>
    </source>
</evidence>
<dbReference type="Proteomes" id="UP000256970">
    <property type="component" value="Unassembled WGS sequence"/>
</dbReference>
<keyword evidence="4" id="KW-1185">Reference proteome</keyword>
<organism evidence="3 4">
    <name type="scientific">Tetradesmus obliquus</name>
    <name type="common">Green alga</name>
    <name type="synonym">Acutodesmus obliquus</name>
    <dbReference type="NCBI Taxonomy" id="3088"/>
    <lineage>
        <taxon>Eukaryota</taxon>
        <taxon>Viridiplantae</taxon>
        <taxon>Chlorophyta</taxon>
        <taxon>core chlorophytes</taxon>
        <taxon>Chlorophyceae</taxon>
        <taxon>CS clade</taxon>
        <taxon>Sphaeropleales</taxon>
        <taxon>Scenedesmaceae</taxon>
        <taxon>Tetradesmus</taxon>
    </lineage>
</organism>
<dbReference type="GO" id="GO:0006629">
    <property type="term" value="P:lipid metabolic process"/>
    <property type="evidence" value="ECO:0007669"/>
    <property type="project" value="InterPro"/>
</dbReference>
<name>A0A383V699_TETOB</name>
<dbReference type="Pfam" id="PF01764">
    <property type="entry name" value="Lipase_3"/>
    <property type="match status" value="1"/>
</dbReference>
<sequence length="721" mass="75447">MCAGHVACAVTASALIGQQTEDASLWKSAGQLVNGLLQQQPPRAVQAAAESAAAQQQQRLQQQPQQQVYLDCNAFLGTCSNQELQHMRKLAHLCAHTYYMGRLTPRKVKLWHKMQLISTSLCCERLVYEPSRTDQDVLMEADGMAGPSFPDALQLYSDGNAAEELQDSSSMAEASSSSSSAVPPLPLLSVPAAGFVASNVVPFPGLGSRPVSPTASSSSSSDGAAIKAAASSSPAPSATSAVATTSSKKSWNPADLVAAKLSEAAAAASAAALLPLASAAGSLYAGSLSLVSSVTSSVTSSVISSSVTTSLGLGSAADRAVRDTIAGITSAEIAGSHPNSKDVKAASSSTGTKCPSEWFVCDDEAAATRYFVIQGSDSLDHWKTNLMFEPVVFEDADLGIKVHRGAYEAAQALYERFLPLVQEQVDSDPCARVAFTGHSIGGAMAVMLMIMFRRRGVLGPQQIAPVYTFGAPAIFCDGALGTCSACITQPDGSETCSLGGTLLARLGLSEDIIRCCIATRDIVPRAFSCDYSPVAELLRSWGPSWREHSCLAGGASGAGRRQLYVHIGRMLVLQPSPELRFITEPNPHLPVLPQQPGVYELLHKPRLTHAMAAAKLRTQALRNGAALGPPAASQQEVLAAIMDCPHPLETLADPGAYGSAGSISRYHNPDNYTKALGRVLADRREGAARELGEAPFVVPGCAAKHRPFFPAAADAAALDMA</sequence>
<gene>
    <name evidence="3" type="ORF">BQ4739_LOCUS996</name>
</gene>
<reference evidence="3 4" key="1">
    <citation type="submission" date="2016-10" db="EMBL/GenBank/DDBJ databases">
        <authorList>
            <person name="Cai Z."/>
        </authorList>
    </citation>
    <scope>NUCLEOTIDE SEQUENCE [LARGE SCALE GENOMIC DNA]</scope>
</reference>
<dbReference type="PANTHER" id="PTHR46483">
    <property type="entry name" value="PHOSPHOLIPASE A1 PLIP2, CHLOROPLASTIC"/>
    <property type="match status" value="1"/>
</dbReference>
<feature type="region of interest" description="Disordered" evidence="1">
    <location>
        <begin position="227"/>
        <end position="246"/>
    </location>
</feature>
<protein>
    <recommendedName>
        <fullName evidence="2">Fungal lipase-type domain-containing protein</fullName>
    </recommendedName>
</protein>
<dbReference type="CDD" id="cd00519">
    <property type="entry name" value="Lipase_3"/>
    <property type="match status" value="1"/>
</dbReference>
<feature type="domain" description="Fungal lipase-type" evidence="2">
    <location>
        <begin position="371"/>
        <end position="475"/>
    </location>
</feature>
<evidence type="ECO:0000313" key="4">
    <source>
        <dbReference type="Proteomes" id="UP000256970"/>
    </source>
</evidence>
<dbReference type="AlphaFoldDB" id="A0A383V699"/>
<proteinExistence type="predicted"/>
<dbReference type="PANTHER" id="PTHR46483:SF4">
    <property type="entry name" value="PHOSPHOLIPASE A1 PLIP2, CHLOROPLASTIC"/>
    <property type="match status" value="1"/>
</dbReference>
<dbReference type="SUPFAM" id="SSF53474">
    <property type="entry name" value="alpha/beta-Hydrolases"/>
    <property type="match status" value="1"/>
</dbReference>
<dbReference type="EMBL" id="FNXT01000067">
    <property type="protein sequence ID" value="SZX60450.1"/>
    <property type="molecule type" value="Genomic_DNA"/>
</dbReference>